<accession>E0XYU4</accession>
<sequence length="66" mass="7270">MLSKKYCWTIQLSKNRLVPPLADLPAVRGQRHHGAGHPLLVDPNGGEYRARTGDLRLAKPALSQLS</sequence>
<protein>
    <submittedName>
        <fullName evidence="1">Uncharacterized protein</fullName>
    </submittedName>
</protein>
<dbReference type="EMBL" id="GU474926">
    <property type="protein sequence ID" value="ADI19585.1"/>
    <property type="molecule type" value="Genomic_DNA"/>
</dbReference>
<proteinExistence type="predicted"/>
<reference evidence="1" key="1">
    <citation type="journal article" date="2011" name="Environ. Microbiol.">
        <title>Time-series analyses of Monterey Bay coastal microbial picoplankton using a 'genome proxy' microarray.</title>
        <authorList>
            <person name="Rich V.I."/>
            <person name="Pham V.D."/>
            <person name="Eppley J."/>
            <person name="Shi Y."/>
            <person name="DeLong E.F."/>
        </authorList>
    </citation>
    <scope>NUCLEOTIDE SEQUENCE</scope>
</reference>
<name>E0XYU4_9BACT</name>
<evidence type="ECO:0000313" key="1">
    <source>
        <dbReference type="EMBL" id="ADI19585.1"/>
    </source>
</evidence>
<organism evidence="1">
    <name type="scientific">uncultured Acidobacteria bacterium HF0770_27F21</name>
    <dbReference type="NCBI Taxonomy" id="710730"/>
    <lineage>
        <taxon>Bacteria</taxon>
        <taxon>Pseudomonadati</taxon>
        <taxon>Acidobacteriota</taxon>
        <taxon>environmental samples</taxon>
    </lineage>
</organism>
<dbReference type="AlphaFoldDB" id="E0XYU4"/>